<reference evidence="1 2" key="1">
    <citation type="submission" date="2021-03" db="EMBL/GenBank/DDBJ databases">
        <title>Identification of novel Bacillus strains.</title>
        <authorList>
            <person name="Xiao Z."/>
            <person name="Li Y."/>
            <person name="Shen J."/>
        </authorList>
    </citation>
    <scope>NUCLEOTIDE SEQUENCE [LARGE SCALE GENOMIC DNA]</scope>
    <source>
        <strain evidence="1 2">SY8</strain>
    </source>
</reference>
<evidence type="ECO:0000313" key="1">
    <source>
        <dbReference type="EMBL" id="MBO1626162.1"/>
    </source>
</evidence>
<name>A0ABS3P065_9BACI</name>
<keyword evidence="2" id="KW-1185">Reference proteome</keyword>
<accession>A0ABS3P065</accession>
<comment type="caution">
    <text evidence="1">The sequence shown here is derived from an EMBL/GenBank/DDBJ whole genome shotgun (WGS) entry which is preliminary data.</text>
</comment>
<dbReference type="Proteomes" id="UP000677611">
    <property type="component" value="Unassembled WGS sequence"/>
</dbReference>
<protein>
    <submittedName>
        <fullName evidence="1">Uncharacterized protein</fullName>
    </submittedName>
</protein>
<gene>
    <name evidence="1" type="ORF">J4P90_13115</name>
</gene>
<organism evidence="1 2">
    <name type="scientific">Bacillus arachidis</name>
    <dbReference type="NCBI Taxonomy" id="2819290"/>
    <lineage>
        <taxon>Bacteria</taxon>
        <taxon>Bacillati</taxon>
        <taxon>Bacillota</taxon>
        <taxon>Bacilli</taxon>
        <taxon>Bacillales</taxon>
        <taxon>Bacillaceae</taxon>
        <taxon>Bacillus</taxon>
    </lineage>
</organism>
<evidence type="ECO:0000313" key="2">
    <source>
        <dbReference type="Proteomes" id="UP000677611"/>
    </source>
</evidence>
<dbReference type="EMBL" id="JAGDQJ010000014">
    <property type="protein sequence ID" value="MBO1626162.1"/>
    <property type="molecule type" value="Genomic_DNA"/>
</dbReference>
<proteinExistence type="predicted"/>
<sequence>MVVFRGTEGGTALKTVEVAGKQIPVEPGKRFNDIKTDWTHFIMRE</sequence>